<dbReference type="Proteomes" id="UP000632322">
    <property type="component" value="Unassembled WGS sequence"/>
</dbReference>
<comment type="caution">
    <text evidence="3">The sequence shown here is derived from an EMBL/GenBank/DDBJ whole genome shotgun (WGS) entry which is preliminary data.</text>
</comment>
<sequence length="447" mass="46488">MVLMHTSPHPQPYRRTIFAALMEVVKIDLIVVPAGFVVAIVFWIIGLGSQLPYSAIPEWAFALWGTVSGLSVSSLGFDFSLAPSLVTVGLWLLVATGAKRVARSTAADSPAESDDDPGGWWALMGTALGTFVVAYAAPLLVAAVLVGQATVTPLGFLRLFLFLVTAVAWAFIRVRGIGDIPGLAVIADDTWTVSVGLARRLLWAAAALGAIVLVVGIVIRWSDVADTVQVYSSPVAAGIGLIVVQALFAPSILFSALSWTAGTGVSIGGAGTSSAFTSTSAPVPDVHVLQLLDGDYPAWTAAAPALLVLLGLLCVILGRDRARDIAAQSWMGLGLAIGILFVALEVLALFAGGALGPLGLSGFGPSALTSALAITGWIGVGMAAGLLLIRLSGLHAEYSEFAEDDEEYPDDEDATAGAFEEDRTTDAFDEDEPESLADDIVDEDEPR</sequence>
<gene>
    <name evidence="3" type="ORF">GCM10010974_00180</name>
</gene>
<keyword evidence="4" id="KW-1185">Reference proteome</keyword>
<feature type="compositionally biased region" description="Acidic residues" evidence="1">
    <location>
        <begin position="402"/>
        <end position="414"/>
    </location>
</feature>
<proteinExistence type="predicted"/>
<keyword evidence="2" id="KW-1133">Transmembrane helix</keyword>
<evidence type="ECO:0000313" key="4">
    <source>
        <dbReference type="Proteomes" id="UP000632322"/>
    </source>
</evidence>
<feature type="transmembrane region" description="Helical" evidence="2">
    <location>
        <begin position="228"/>
        <end position="249"/>
    </location>
</feature>
<feature type="transmembrane region" description="Helical" evidence="2">
    <location>
        <begin position="21"/>
        <end position="45"/>
    </location>
</feature>
<dbReference type="EMBL" id="BMJG01000001">
    <property type="protein sequence ID" value="GGC21589.1"/>
    <property type="molecule type" value="Genomic_DNA"/>
</dbReference>
<feature type="transmembrane region" description="Helical" evidence="2">
    <location>
        <begin position="151"/>
        <end position="172"/>
    </location>
</feature>
<dbReference type="Pfam" id="PF19877">
    <property type="entry name" value="DUF6350"/>
    <property type="match status" value="1"/>
</dbReference>
<evidence type="ECO:0000256" key="1">
    <source>
        <dbReference type="SAM" id="MobiDB-lite"/>
    </source>
</evidence>
<feature type="compositionally biased region" description="Acidic residues" evidence="1">
    <location>
        <begin position="427"/>
        <end position="447"/>
    </location>
</feature>
<feature type="transmembrane region" description="Helical" evidence="2">
    <location>
        <begin position="296"/>
        <end position="318"/>
    </location>
</feature>
<protein>
    <submittedName>
        <fullName evidence="3">Uncharacterized protein</fullName>
    </submittedName>
</protein>
<feature type="transmembrane region" description="Helical" evidence="2">
    <location>
        <begin position="330"/>
        <end position="355"/>
    </location>
</feature>
<name>A0ABQ1LEJ2_9MICO</name>
<feature type="transmembrane region" description="Helical" evidence="2">
    <location>
        <begin position="119"/>
        <end position="145"/>
    </location>
</feature>
<organism evidence="3 4">
    <name type="scientific">Brevibacterium sediminis</name>
    <dbReference type="NCBI Taxonomy" id="1857024"/>
    <lineage>
        <taxon>Bacteria</taxon>
        <taxon>Bacillati</taxon>
        <taxon>Actinomycetota</taxon>
        <taxon>Actinomycetes</taxon>
        <taxon>Micrococcales</taxon>
        <taxon>Brevibacteriaceae</taxon>
        <taxon>Brevibacterium</taxon>
    </lineage>
</organism>
<dbReference type="InterPro" id="IPR045931">
    <property type="entry name" value="DUF6350"/>
</dbReference>
<accession>A0ABQ1LEJ2</accession>
<evidence type="ECO:0000256" key="2">
    <source>
        <dbReference type="SAM" id="Phobius"/>
    </source>
</evidence>
<feature type="transmembrane region" description="Helical" evidence="2">
    <location>
        <begin position="201"/>
        <end position="222"/>
    </location>
</feature>
<keyword evidence="2" id="KW-0812">Transmembrane</keyword>
<feature type="transmembrane region" description="Helical" evidence="2">
    <location>
        <begin position="367"/>
        <end position="389"/>
    </location>
</feature>
<reference evidence="4" key="1">
    <citation type="journal article" date="2019" name="Int. J. Syst. Evol. Microbiol.">
        <title>The Global Catalogue of Microorganisms (GCM) 10K type strain sequencing project: providing services to taxonomists for standard genome sequencing and annotation.</title>
        <authorList>
            <consortium name="The Broad Institute Genomics Platform"/>
            <consortium name="The Broad Institute Genome Sequencing Center for Infectious Disease"/>
            <person name="Wu L."/>
            <person name="Ma J."/>
        </authorList>
    </citation>
    <scope>NUCLEOTIDE SEQUENCE [LARGE SCALE GENOMIC DNA]</scope>
    <source>
        <strain evidence="4">CGMCC 1.15472</strain>
    </source>
</reference>
<keyword evidence="2" id="KW-0472">Membrane</keyword>
<evidence type="ECO:0000313" key="3">
    <source>
        <dbReference type="EMBL" id="GGC21589.1"/>
    </source>
</evidence>
<feature type="region of interest" description="Disordered" evidence="1">
    <location>
        <begin position="402"/>
        <end position="447"/>
    </location>
</feature>